<name>A0ACC3BIQ3_PYRYE</name>
<comment type="caution">
    <text evidence="1">The sequence shown here is derived from an EMBL/GenBank/DDBJ whole genome shotgun (WGS) entry which is preliminary data.</text>
</comment>
<sequence length="279" mass="27320">MPQRPASFHTGALASSPLPTRVRGAGGRCPAAPARPAAGEGCTLAAARLAAGWAPGGGGRYPVATAPLAAARLAGRGRPTPCCCGAAGCGAGGGSAAGWARRLGVAADAQPRRRSWRRSGYCPAMTARLGAGRGRRPHASDGVTGFEAMDGGRRPQSGRDGAAPMAVRLAERLRRPPPSRVGTGGTTWPSLPDDAALTPSLTASAAPLTAPRMAAAIVEGPAAGAAQQRGGVVAATTGGHCHGGVATPRRHSAHAVFPPASAGSPPATACAVTGGALPT</sequence>
<evidence type="ECO:0000313" key="2">
    <source>
        <dbReference type="Proteomes" id="UP000798662"/>
    </source>
</evidence>
<organism evidence="1 2">
    <name type="scientific">Pyropia yezoensis</name>
    <name type="common">Susabi-nori</name>
    <name type="synonym">Porphyra yezoensis</name>
    <dbReference type="NCBI Taxonomy" id="2788"/>
    <lineage>
        <taxon>Eukaryota</taxon>
        <taxon>Rhodophyta</taxon>
        <taxon>Bangiophyceae</taxon>
        <taxon>Bangiales</taxon>
        <taxon>Bangiaceae</taxon>
        <taxon>Pyropia</taxon>
    </lineage>
</organism>
<keyword evidence="2" id="KW-1185">Reference proteome</keyword>
<accession>A0ACC3BIQ3</accession>
<protein>
    <submittedName>
        <fullName evidence="1">Uncharacterized protein</fullName>
    </submittedName>
</protein>
<dbReference type="EMBL" id="CM020618">
    <property type="protein sequence ID" value="KAK1857815.1"/>
    <property type="molecule type" value="Genomic_DNA"/>
</dbReference>
<reference evidence="1" key="1">
    <citation type="submission" date="2019-11" db="EMBL/GenBank/DDBJ databases">
        <title>Nori genome reveals adaptations in red seaweeds to the harsh intertidal environment.</title>
        <authorList>
            <person name="Wang D."/>
            <person name="Mao Y."/>
        </authorList>
    </citation>
    <scope>NUCLEOTIDE SEQUENCE</scope>
    <source>
        <tissue evidence="1">Gametophyte</tissue>
    </source>
</reference>
<gene>
    <name evidence="1" type="ORF">I4F81_000429</name>
</gene>
<evidence type="ECO:0000313" key="1">
    <source>
        <dbReference type="EMBL" id="KAK1857815.1"/>
    </source>
</evidence>
<proteinExistence type="predicted"/>
<dbReference type="Proteomes" id="UP000798662">
    <property type="component" value="Chromosome 1"/>
</dbReference>